<sequence length="386" mass="41323">MGLATARAILSRRPGASLVLLEKETVLGSHQTGHNSGVIHSGIYYAPGSLKAKLCREGSERTKDFCARHGIPVENRGKLIVATREDELPRLAALEERAARNGIAVERLDAAGIAEREPNITGLAALFVPAAAIASYRAVLEALARDLAAAGGELRFGSAPMAIREESGGVILDLSDGSIRAGRLVACAGLQSDRVARMAGLRIAHRIVPFRGEYWRLAPRRQGIVHAMIYPVPDPAMPFLGVHLTPMIDGSVTVGPNAVLGLSREGYRKGSVSLRDVADMAAFPGFWLALLRNVRHGLAELRNSLSKRVYLELCRRYCPSLSLGDLLPMEAGIRAQAVMRDGSLQHDFLFGQTDRMLHVLNAPSPAATSALPIGDMVADRLLGSAA</sequence>
<evidence type="ECO:0000256" key="1">
    <source>
        <dbReference type="ARBA" id="ARBA00001974"/>
    </source>
</evidence>
<dbReference type="Proteomes" id="UP000015346">
    <property type="component" value="Unassembled WGS sequence"/>
</dbReference>
<dbReference type="EC" id="1.1.3.-" evidence="7"/>
<dbReference type="PATRIC" id="fig|1123069.3.peg.3088"/>
<gene>
    <name evidence="7" type="ORF">ruthe_03115</name>
</gene>
<feature type="domain" description="FAD dependent oxidoreductase" evidence="6">
    <location>
        <begin position="1"/>
        <end position="380"/>
    </location>
</feature>
<keyword evidence="4 7" id="KW-0560">Oxidoreductase</keyword>
<reference evidence="7 8" key="1">
    <citation type="journal article" date="2013" name="Stand. Genomic Sci.">
        <title>Genome sequence of the reddish-pigmented Rubellimicrobium thermophilum type strain (DSM 16684(T)), a member of the Roseobacter clade.</title>
        <authorList>
            <person name="Fiebig A."/>
            <person name="Riedel T."/>
            <person name="Gronow S."/>
            <person name="Petersen J."/>
            <person name="Klenk H.P."/>
            <person name="Goker M."/>
        </authorList>
    </citation>
    <scope>NUCLEOTIDE SEQUENCE [LARGE SCALE GENOMIC DNA]</scope>
    <source>
        <strain evidence="7 8">DSM 16684</strain>
    </source>
</reference>
<dbReference type="Pfam" id="PF01266">
    <property type="entry name" value="DAO"/>
    <property type="match status" value="1"/>
</dbReference>
<dbReference type="GO" id="GO:0047545">
    <property type="term" value="F:(S)-2-hydroxyglutarate dehydrogenase activity"/>
    <property type="evidence" value="ECO:0007669"/>
    <property type="project" value="TreeGrafter"/>
</dbReference>
<dbReference type="EMBL" id="AOLV01000038">
    <property type="protein sequence ID" value="EPX82890.1"/>
    <property type="molecule type" value="Genomic_DNA"/>
</dbReference>
<dbReference type="GO" id="GO:0005737">
    <property type="term" value="C:cytoplasm"/>
    <property type="evidence" value="ECO:0007669"/>
    <property type="project" value="TreeGrafter"/>
</dbReference>
<dbReference type="InterPro" id="IPR006076">
    <property type="entry name" value="FAD-dep_OxRdtase"/>
</dbReference>
<evidence type="ECO:0000259" key="6">
    <source>
        <dbReference type="Pfam" id="PF01266"/>
    </source>
</evidence>
<evidence type="ECO:0000256" key="2">
    <source>
        <dbReference type="ARBA" id="ARBA00022630"/>
    </source>
</evidence>
<comment type="caution">
    <text evidence="7">The sequence shown here is derived from an EMBL/GenBank/DDBJ whole genome shotgun (WGS) entry which is preliminary data.</text>
</comment>
<keyword evidence="3" id="KW-0274">FAD</keyword>
<dbReference type="Gene3D" id="3.50.50.60">
    <property type="entry name" value="FAD/NAD(P)-binding domain"/>
    <property type="match status" value="1"/>
</dbReference>
<comment type="similarity">
    <text evidence="5">Belongs to the L2HGDH family.</text>
</comment>
<dbReference type="NCBIfam" id="NF008726">
    <property type="entry name" value="PRK11728.1"/>
    <property type="match status" value="1"/>
</dbReference>
<dbReference type="SUPFAM" id="SSF51905">
    <property type="entry name" value="FAD/NAD(P)-binding domain"/>
    <property type="match status" value="1"/>
</dbReference>
<dbReference type="HOGENOM" id="CLU_024775_0_1_5"/>
<dbReference type="PANTHER" id="PTHR43104:SF2">
    <property type="entry name" value="L-2-HYDROXYGLUTARATE DEHYDROGENASE, MITOCHONDRIAL"/>
    <property type="match status" value="1"/>
</dbReference>
<keyword evidence="8" id="KW-1185">Reference proteome</keyword>
<dbReference type="RefSeq" id="WP_021099172.1">
    <property type="nucleotide sequence ID" value="NZ_KE557324.1"/>
</dbReference>
<accession>S9RXX8</accession>
<evidence type="ECO:0000313" key="8">
    <source>
        <dbReference type="Proteomes" id="UP000015346"/>
    </source>
</evidence>
<dbReference type="Gene3D" id="3.30.9.10">
    <property type="entry name" value="D-Amino Acid Oxidase, subunit A, domain 2"/>
    <property type="match status" value="1"/>
</dbReference>
<keyword evidence="2" id="KW-0285">Flavoprotein</keyword>
<proteinExistence type="inferred from homology"/>
<dbReference type="InterPro" id="IPR036188">
    <property type="entry name" value="FAD/NAD-bd_sf"/>
</dbReference>
<dbReference type="AlphaFoldDB" id="S9RXX8"/>
<evidence type="ECO:0000256" key="5">
    <source>
        <dbReference type="ARBA" id="ARBA00037941"/>
    </source>
</evidence>
<dbReference type="PANTHER" id="PTHR43104">
    <property type="entry name" value="L-2-HYDROXYGLUTARATE DEHYDROGENASE, MITOCHONDRIAL"/>
    <property type="match status" value="1"/>
</dbReference>
<evidence type="ECO:0000313" key="7">
    <source>
        <dbReference type="EMBL" id="EPX82890.1"/>
    </source>
</evidence>
<evidence type="ECO:0000256" key="4">
    <source>
        <dbReference type="ARBA" id="ARBA00023002"/>
    </source>
</evidence>
<comment type="cofactor">
    <cofactor evidence="1">
        <name>FAD</name>
        <dbReference type="ChEBI" id="CHEBI:57692"/>
    </cofactor>
</comment>
<protein>
    <submittedName>
        <fullName evidence="7">Putative dehydrogenase</fullName>
        <ecNumber evidence="7">1.1.3.-</ecNumber>
    </submittedName>
</protein>
<organism evidence="7 8">
    <name type="scientific">Rubellimicrobium thermophilum DSM 16684</name>
    <dbReference type="NCBI Taxonomy" id="1123069"/>
    <lineage>
        <taxon>Bacteria</taxon>
        <taxon>Pseudomonadati</taxon>
        <taxon>Pseudomonadota</taxon>
        <taxon>Alphaproteobacteria</taxon>
        <taxon>Rhodobacterales</taxon>
        <taxon>Roseobacteraceae</taxon>
        <taxon>Rubellimicrobium</taxon>
    </lineage>
</organism>
<name>S9RXX8_9RHOB</name>
<evidence type="ECO:0000256" key="3">
    <source>
        <dbReference type="ARBA" id="ARBA00022827"/>
    </source>
</evidence>
<dbReference type="STRING" id="1123069.ruthe_03115"/>